<dbReference type="Proteomes" id="UP000247345">
    <property type="component" value="Unassembled WGS sequence"/>
</dbReference>
<comment type="cofactor">
    <cofactor evidence="1">
        <name>FAD</name>
        <dbReference type="ChEBI" id="CHEBI:57692"/>
    </cofactor>
</comment>
<accession>A0A2P6CDK7</accession>
<dbReference type="InterPro" id="IPR006076">
    <property type="entry name" value="FAD-dep_OxRdtase"/>
</dbReference>
<dbReference type="GO" id="GO:0008115">
    <property type="term" value="F:sarcosine oxidase activity"/>
    <property type="evidence" value="ECO:0007669"/>
    <property type="project" value="TreeGrafter"/>
</dbReference>
<dbReference type="Gene3D" id="3.30.9.10">
    <property type="entry name" value="D-Amino Acid Oxidase, subunit A, domain 2"/>
    <property type="match status" value="1"/>
</dbReference>
<evidence type="ECO:0000256" key="3">
    <source>
        <dbReference type="ARBA" id="ARBA00022827"/>
    </source>
</evidence>
<dbReference type="SUPFAM" id="SSF51905">
    <property type="entry name" value="FAD/NAD(P)-binding domain"/>
    <property type="match status" value="1"/>
</dbReference>
<dbReference type="RefSeq" id="WP_105048644.1">
    <property type="nucleotide sequence ID" value="NZ_CP150661.1"/>
</dbReference>
<dbReference type="Gene3D" id="3.50.50.60">
    <property type="entry name" value="FAD/NAD(P)-binding domain"/>
    <property type="match status" value="1"/>
</dbReference>
<dbReference type="EMBL" id="MSCK01000001">
    <property type="protein sequence ID" value="PQJ72977.1"/>
    <property type="molecule type" value="Genomic_DNA"/>
</dbReference>
<keyword evidence="4" id="KW-0560">Oxidoreductase</keyword>
<dbReference type="Pfam" id="PF01266">
    <property type="entry name" value="DAO"/>
    <property type="match status" value="1"/>
</dbReference>
<organism evidence="6 7">
    <name type="scientific">Polaribacter butkevichii</name>
    <dbReference type="NCBI Taxonomy" id="218490"/>
    <lineage>
        <taxon>Bacteria</taxon>
        <taxon>Pseudomonadati</taxon>
        <taxon>Bacteroidota</taxon>
        <taxon>Flavobacteriia</taxon>
        <taxon>Flavobacteriales</taxon>
        <taxon>Flavobacteriaceae</taxon>
    </lineage>
</organism>
<gene>
    <name evidence="6" type="ORF">BTO14_06775</name>
</gene>
<dbReference type="InterPro" id="IPR036188">
    <property type="entry name" value="FAD/NAD-bd_sf"/>
</dbReference>
<evidence type="ECO:0000313" key="7">
    <source>
        <dbReference type="Proteomes" id="UP000247345"/>
    </source>
</evidence>
<keyword evidence="7" id="KW-1185">Reference proteome</keyword>
<dbReference type="AlphaFoldDB" id="A0A2P6CDK7"/>
<keyword evidence="2" id="KW-0285">Flavoprotein</keyword>
<evidence type="ECO:0000259" key="5">
    <source>
        <dbReference type="Pfam" id="PF01266"/>
    </source>
</evidence>
<dbReference type="PANTHER" id="PTHR10961:SF7">
    <property type="entry name" value="FAD DEPENDENT OXIDOREDUCTASE DOMAIN-CONTAINING PROTEIN"/>
    <property type="match status" value="1"/>
</dbReference>
<proteinExistence type="predicted"/>
<comment type="caution">
    <text evidence="6">The sequence shown here is derived from an EMBL/GenBank/DDBJ whole genome shotgun (WGS) entry which is preliminary data.</text>
</comment>
<sequence length="389" mass="43218">MTKYDVIVIGGGPMGLATAAELSNSNKQTLLVDKYGFINQNGSSAGLSRQFRVQYAQKYMAQLALDSIPYWNNLQKTTKDTLIDHVGSLWFGDPALSSQEGGIGAAMTVMDELDIPYEKLNASQIQNRFPFKSIPEIYHGFFQKDGGIIDLAATQKALLNICISAPNVTLLEHSPVTNIQSLENGNIIVSIDGVDFITEKLVLTPGAYINELLTFLGLSIDIDIWEMSSAYYKITEDIKLPTWFVFQKPQATSLFYGFPEVDWAHPGYVRVAPDIPDVIIQDPSQRSRIPSQKSLELNEAWVRDHMVGLAPKSEFTSTCIITLVKNSKEELYLDTLPPSIPNNKNIIVYTGGWAAKFVPLIGKILTDLVLTETTSYDISNFKITYKTTN</sequence>
<dbReference type="OrthoDB" id="9806565at2"/>
<evidence type="ECO:0000256" key="2">
    <source>
        <dbReference type="ARBA" id="ARBA00022630"/>
    </source>
</evidence>
<feature type="domain" description="FAD dependent oxidoreductase" evidence="5">
    <location>
        <begin position="5"/>
        <end position="368"/>
    </location>
</feature>
<name>A0A2P6CDK7_9FLAO</name>
<reference evidence="6 7" key="1">
    <citation type="submission" date="2016-12" db="EMBL/GenBank/DDBJ databases">
        <title>Trade-off between light-utilization and light-protection in marine flavobacteria.</title>
        <authorList>
            <person name="Kumagai Y."/>
            <person name="Yoshizawa S."/>
            <person name="Kogure K."/>
            <person name="Iwasaki W."/>
        </authorList>
    </citation>
    <scope>NUCLEOTIDE SEQUENCE [LARGE SCALE GENOMIC DNA]</scope>
    <source>
        <strain evidence="6 7">KCTC 12100</strain>
    </source>
</reference>
<evidence type="ECO:0000313" key="6">
    <source>
        <dbReference type="EMBL" id="PQJ72977.1"/>
    </source>
</evidence>
<dbReference type="GO" id="GO:0050660">
    <property type="term" value="F:flavin adenine dinucleotide binding"/>
    <property type="evidence" value="ECO:0007669"/>
    <property type="project" value="InterPro"/>
</dbReference>
<keyword evidence="3" id="KW-0274">FAD</keyword>
<evidence type="ECO:0000256" key="1">
    <source>
        <dbReference type="ARBA" id="ARBA00001974"/>
    </source>
</evidence>
<dbReference type="PANTHER" id="PTHR10961">
    <property type="entry name" value="PEROXISOMAL SARCOSINE OXIDASE"/>
    <property type="match status" value="1"/>
</dbReference>
<evidence type="ECO:0000256" key="4">
    <source>
        <dbReference type="ARBA" id="ARBA00023002"/>
    </source>
</evidence>
<protein>
    <recommendedName>
        <fullName evidence="5">FAD dependent oxidoreductase domain-containing protein</fullName>
    </recommendedName>
</protein>
<dbReference type="InterPro" id="IPR045170">
    <property type="entry name" value="MTOX"/>
</dbReference>